<evidence type="ECO:0000313" key="1">
    <source>
        <dbReference type="EMBL" id="ARP19153.1"/>
    </source>
</evidence>
<dbReference type="RefSeq" id="WP_069546413.1">
    <property type="nucleotide sequence ID" value="NZ_CP017889.1"/>
</dbReference>
<dbReference type="AlphaFoldDB" id="A0A1W6U843"/>
<name>A0A1W6U843_VIBAL</name>
<accession>A0A1W6U843</accession>
<protein>
    <submittedName>
        <fullName evidence="1">Uncharacterized protein</fullName>
    </submittedName>
</protein>
<reference evidence="1" key="1">
    <citation type="submission" date="2016-10" db="EMBL/GenBank/DDBJ databases">
        <title>The High Quality Genome of Vibrio alginolyticus K01M1.</title>
        <authorList>
            <person name="Wendling C."/>
            <person name="Chibani C.M."/>
            <person name="Hertel R."/>
            <person name="Sproer C."/>
            <person name="Bunk B."/>
            <person name="Overmann J."/>
            <person name="Roth O."/>
            <person name="Liesegang H."/>
        </authorList>
    </citation>
    <scope>NUCLEOTIDE SEQUENCE</scope>
    <source>
        <strain evidence="1">K05K4</strain>
    </source>
</reference>
<sequence length="95" mass="9538">MFNLTNDEIVMVDGGGDGNSNGNTYGGQLTNIGVGLLVSRVHPALGIAYSVGTMQGSYGNNSGVHTGTNQNYGGYGLDSGGGMMQAGGSRGGWGY</sequence>
<organism evidence="1">
    <name type="scientific">Vibrio alginolyticus</name>
    <dbReference type="NCBI Taxonomy" id="663"/>
    <lineage>
        <taxon>Bacteria</taxon>
        <taxon>Pseudomonadati</taxon>
        <taxon>Pseudomonadota</taxon>
        <taxon>Gammaproteobacteria</taxon>
        <taxon>Vibrionales</taxon>
        <taxon>Vibrionaceae</taxon>
        <taxon>Vibrio</taxon>
    </lineage>
</organism>
<proteinExistence type="predicted"/>
<dbReference type="EMBL" id="CP017902">
    <property type="protein sequence ID" value="ARP19153.1"/>
    <property type="molecule type" value="Genomic_DNA"/>
</dbReference>
<gene>
    <name evidence="1" type="ORF">K05K4_23270</name>
</gene>